<feature type="domain" description="Sulfotransferase" evidence="3">
    <location>
        <begin position="316"/>
        <end position="408"/>
    </location>
</feature>
<dbReference type="Gene3D" id="3.40.50.300">
    <property type="entry name" value="P-loop containing nucleotide triphosphate hydrolases"/>
    <property type="match status" value="1"/>
</dbReference>
<evidence type="ECO:0000313" key="5">
    <source>
        <dbReference type="Proteomes" id="UP001153148"/>
    </source>
</evidence>
<protein>
    <recommendedName>
        <fullName evidence="3">Sulfotransferase domain-containing protein</fullName>
    </recommendedName>
</protein>
<proteinExistence type="inferred from homology"/>
<evidence type="ECO:0000256" key="1">
    <source>
        <dbReference type="ARBA" id="ARBA00005771"/>
    </source>
</evidence>
<dbReference type="EMBL" id="CAJPIN010000855">
    <property type="protein sequence ID" value="CAG2053978.1"/>
    <property type="molecule type" value="Genomic_DNA"/>
</dbReference>
<sequence length="416" mass="48087">MSAFPIEIRDVNPEVNKKLLKDFTGERTGFLQVGPDKWFMPSKFRHEADKYYNMAIRPDDTWVVAFPRSGTTMVQEILWLLSNNLDYESAYRVPQMQRFPFLEFSTFIHEQAKVEFMSQNAMDPKKQAILGMVALPGYEVLGYVPSPRFIKTHLPFSLLPPNLLESGAKVVYIARNPKDVAVSCYHFKRLVQAFGYTGDFASYWDYFEKNQPRSAHSPVSVNGGDTTQPAHIPLSVNPSLYCDLNCFRIRVVVPWAPYWAHINEGWKRRHQPNVLFLFYEDINKVTYLAIRFARLTSHSLAYSSFQTFSFHPPMMLIKDLPGTVRKVAQFLNKSLSEEQVAQMSQHLNIENFRRNPAVNMDFLKEVGLLNSGEQSFIRKGGVGGWTNEFTPELNQRADRWIHEHLKNTDIRFPSTN</sequence>
<evidence type="ECO:0000256" key="2">
    <source>
        <dbReference type="ARBA" id="ARBA00022679"/>
    </source>
</evidence>
<evidence type="ECO:0000259" key="3">
    <source>
        <dbReference type="Pfam" id="PF00685"/>
    </source>
</evidence>
<keyword evidence="5" id="KW-1185">Reference proteome</keyword>
<keyword evidence="2" id="KW-0808">Transferase</keyword>
<gene>
    <name evidence="4" type="ORF">TPAB3V08_LOCUS1018</name>
</gene>
<evidence type="ECO:0000313" key="4">
    <source>
        <dbReference type="EMBL" id="CAG2053978.1"/>
    </source>
</evidence>
<name>A0ABN7NKG6_TIMPD</name>
<dbReference type="Proteomes" id="UP001153148">
    <property type="component" value="Unassembled WGS sequence"/>
</dbReference>
<accession>A0ABN7NKG6</accession>
<dbReference type="InterPro" id="IPR027417">
    <property type="entry name" value="P-loop_NTPase"/>
</dbReference>
<dbReference type="InterPro" id="IPR000863">
    <property type="entry name" value="Sulfotransferase_dom"/>
</dbReference>
<feature type="domain" description="Sulfotransferase" evidence="3">
    <location>
        <begin position="58"/>
        <end position="284"/>
    </location>
</feature>
<dbReference type="SUPFAM" id="SSF52540">
    <property type="entry name" value="P-loop containing nucleoside triphosphate hydrolases"/>
    <property type="match status" value="1"/>
</dbReference>
<dbReference type="PANTHER" id="PTHR11783">
    <property type="entry name" value="SULFOTRANSFERASE SULT"/>
    <property type="match status" value="1"/>
</dbReference>
<comment type="caution">
    <text evidence="4">The sequence shown here is derived from an EMBL/GenBank/DDBJ whole genome shotgun (WGS) entry which is preliminary data.</text>
</comment>
<reference evidence="4" key="1">
    <citation type="submission" date="2021-03" db="EMBL/GenBank/DDBJ databases">
        <authorList>
            <person name="Tran Van P."/>
        </authorList>
    </citation>
    <scope>NUCLEOTIDE SEQUENCE</scope>
</reference>
<comment type="similarity">
    <text evidence="1">Belongs to the sulfotransferase 1 family.</text>
</comment>
<dbReference type="Pfam" id="PF00685">
    <property type="entry name" value="Sulfotransfer_1"/>
    <property type="match status" value="2"/>
</dbReference>
<organism evidence="4 5">
    <name type="scientific">Timema podura</name>
    <name type="common">Walking stick</name>
    <dbReference type="NCBI Taxonomy" id="61482"/>
    <lineage>
        <taxon>Eukaryota</taxon>
        <taxon>Metazoa</taxon>
        <taxon>Ecdysozoa</taxon>
        <taxon>Arthropoda</taxon>
        <taxon>Hexapoda</taxon>
        <taxon>Insecta</taxon>
        <taxon>Pterygota</taxon>
        <taxon>Neoptera</taxon>
        <taxon>Polyneoptera</taxon>
        <taxon>Phasmatodea</taxon>
        <taxon>Timematodea</taxon>
        <taxon>Timematoidea</taxon>
        <taxon>Timematidae</taxon>
        <taxon>Timema</taxon>
    </lineage>
</organism>